<dbReference type="Pfam" id="PF13460">
    <property type="entry name" value="NAD_binding_10"/>
    <property type="match status" value="1"/>
</dbReference>
<dbReference type="InterPro" id="IPR051606">
    <property type="entry name" value="Polyketide_Oxido-like"/>
</dbReference>
<comment type="caution">
    <text evidence="2">The sequence shown here is derived from an EMBL/GenBank/DDBJ whole genome shotgun (WGS) entry which is preliminary data.</text>
</comment>
<accession>A0A372IUV8</accession>
<organism evidence="2 3">
    <name type="scientific">Paracidobacterium acidisoli</name>
    <dbReference type="NCBI Taxonomy" id="2303751"/>
    <lineage>
        <taxon>Bacteria</taxon>
        <taxon>Pseudomonadati</taxon>
        <taxon>Acidobacteriota</taxon>
        <taxon>Terriglobia</taxon>
        <taxon>Terriglobales</taxon>
        <taxon>Acidobacteriaceae</taxon>
        <taxon>Paracidobacterium</taxon>
    </lineage>
</organism>
<dbReference type="RefSeq" id="WP_117297876.1">
    <property type="nucleotide sequence ID" value="NZ_QVQT02000001.1"/>
</dbReference>
<dbReference type="OrthoDB" id="9785372at2"/>
<protein>
    <submittedName>
        <fullName evidence="2">NAD(P)-dependent oxidoreductase</fullName>
    </submittedName>
</protein>
<gene>
    <name evidence="2" type="ORF">D0Y96_03270</name>
</gene>
<dbReference type="CDD" id="cd05244">
    <property type="entry name" value="BVR-B_like_SDR_a"/>
    <property type="match status" value="1"/>
</dbReference>
<sequence length="211" mass="22003">MNIVLYGASGMIGSRVLTELVQRGHKVTAVVRDPSRVPSGSAVTVVKGDMTDAADVAAKLKGADAVISAYSPGAGTESLLLSATHALINGARQAGVKRVLVVGGAGSLFVAPGISLIDSGHLPEEYKAIAIAHADALDILRNAASDLEWTYLSPAAFIQPGERTGTFRLGTDSLLADAQGNSRISAEDYAIALVDELEHPQHIRQRFTAAY</sequence>
<dbReference type="InterPro" id="IPR036291">
    <property type="entry name" value="NAD(P)-bd_dom_sf"/>
</dbReference>
<evidence type="ECO:0000259" key="1">
    <source>
        <dbReference type="Pfam" id="PF13460"/>
    </source>
</evidence>
<dbReference type="PANTHER" id="PTHR43355:SF2">
    <property type="entry name" value="FLAVIN REDUCTASE (NADPH)"/>
    <property type="match status" value="1"/>
</dbReference>
<dbReference type="EMBL" id="QVQT01000001">
    <property type="protein sequence ID" value="RFU18581.1"/>
    <property type="molecule type" value="Genomic_DNA"/>
</dbReference>
<dbReference type="Proteomes" id="UP000264702">
    <property type="component" value="Unassembled WGS sequence"/>
</dbReference>
<dbReference type="SUPFAM" id="SSF51735">
    <property type="entry name" value="NAD(P)-binding Rossmann-fold domains"/>
    <property type="match status" value="1"/>
</dbReference>
<dbReference type="InterPro" id="IPR016040">
    <property type="entry name" value="NAD(P)-bd_dom"/>
</dbReference>
<dbReference type="GO" id="GO:0016646">
    <property type="term" value="F:oxidoreductase activity, acting on the CH-NH group of donors, NAD or NADP as acceptor"/>
    <property type="evidence" value="ECO:0007669"/>
    <property type="project" value="TreeGrafter"/>
</dbReference>
<feature type="domain" description="NAD(P)-binding" evidence="1">
    <location>
        <begin position="7"/>
        <end position="200"/>
    </location>
</feature>
<dbReference type="AlphaFoldDB" id="A0A372IUV8"/>
<keyword evidence="3" id="KW-1185">Reference proteome</keyword>
<reference evidence="2 3" key="1">
    <citation type="submission" date="2018-08" db="EMBL/GenBank/DDBJ databases">
        <title>Acidipila sp. 4G-K13, an acidobacterium isolated from forest soil.</title>
        <authorList>
            <person name="Gao Z.-H."/>
            <person name="Qiu L.-H."/>
        </authorList>
    </citation>
    <scope>NUCLEOTIDE SEQUENCE [LARGE SCALE GENOMIC DNA]</scope>
    <source>
        <strain evidence="2 3">4G-K13</strain>
    </source>
</reference>
<evidence type="ECO:0000313" key="3">
    <source>
        <dbReference type="Proteomes" id="UP000264702"/>
    </source>
</evidence>
<dbReference type="Gene3D" id="3.40.50.720">
    <property type="entry name" value="NAD(P)-binding Rossmann-like Domain"/>
    <property type="match status" value="1"/>
</dbReference>
<name>A0A372IUV8_9BACT</name>
<evidence type="ECO:0000313" key="2">
    <source>
        <dbReference type="EMBL" id="RFU18581.1"/>
    </source>
</evidence>
<dbReference type="PANTHER" id="PTHR43355">
    <property type="entry name" value="FLAVIN REDUCTASE (NADPH)"/>
    <property type="match status" value="1"/>
</dbReference>
<proteinExistence type="predicted"/>